<dbReference type="RefSeq" id="WP_215864777.1">
    <property type="nucleotide sequence ID" value="NZ_JABELD010000148.1"/>
</dbReference>
<evidence type="ECO:0000313" key="2">
    <source>
        <dbReference type="Proteomes" id="UP001197028"/>
    </source>
</evidence>
<dbReference type="InterPro" id="IPR011990">
    <property type="entry name" value="TPR-like_helical_dom_sf"/>
</dbReference>
<proteinExistence type="predicted"/>
<name>A0ABS5ZTI3_9PROT</name>
<dbReference type="Proteomes" id="UP001197028">
    <property type="component" value="Unassembled WGS sequence"/>
</dbReference>
<organism evidence="1 2">
    <name type="scientific">Acidithiobacillus concretivorus</name>
    <dbReference type="NCBI Taxonomy" id="3063952"/>
    <lineage>
        <taxon>Bacteria</taxon>
        <taxon>Pseudomonadati</taxon>
        <taxon>Pseudomonadota</taxon>
        <taxon>Acidithiobacillia</taxon>
        <taxon>Acidithiobacillales</taxon>
        <taxon>Acidithiobacillaceae</taxon>
        <taxon>Acidithiobacillus</taxon>
    </lineage>
</organism>
<gene>
    <name evidence="1" type="ORF">HJG40_14170</name>
</gene>
<evidence type="ECO:0008006" key="3">
    <source>
        <dbReference type="Google" id="ProtNLM"/>
    </source>
</evidence>
<comment type="caution">
    <text evidence="1">The sequence shown here is derived from an EMBL/GenBank/DDBJ whole genome shotgun (WGS) entry which is preliminary data.</text>
</comment>
<keyword evidence="2" id="KW-1185">Reference proteome</keyword>
<accession>A0ABS5ZTI3</accession>
<dbReference type="EMBL" id="JABELD010000148">
    <property type="protein sequence ID" value="MBU2739901.1"/>
    <property type="molecule type" value="Genomic_DNA"/>
</dbReference>
<sequence>MPLTATKTNELTNEINALVKFGIPQDNLHIPRLNREIEKIRDVDANEFLMLKGMLAVFQHDKSLMRETYDKAIHRSGRHPEILENYACSLMFSGDLKESIAIVRESIPTQSLILLAWRCGAYHTAYEKALLLLGDNIIQYPHLSNSKVFLEKNNLNEDQVIEVVDHIAKAVWEAGYHINGGYVASIEDDILHTLRVPASVPVESLLDLEDRIDDHFSTMENRIQRKGFSYSLEITEKSDLEAA</sequence>
<reference evidence="1 2" key="1">
    <citation type="journal article" date="2021" name="ISME J.">
        <title>Genomic evolution of the class Acidithiobacillia: deep-branching Proteobacteria living in extreme acidic conditions.</title>
        <authorList>
            <person name="Moya-Beltran A."/>
            <person name="Beard S."/>
            <person name="Rojas-Villalobos C."/>
            <person name="Issotta F."/>
            <person name="Gallardo Y."/>
            <person name="Ulloa R."/>
            <person name="Giaveno A."/>
            <person name="Degli Esposti M."/>
            <person name="Johnson D.B."/>
            <person name="Quatrini R."/>
        </authorList>
    </citation>
    <scope>NUCLEOTIDE SEQUENCE [LARGE SCALE GENOMIC DNA]</scope>
    <source>
        <strain evidence="1 2">ATCC 19703</strain>
    </source>
</reference>
<dbReference type="SUPFAM" id="SSF48452">
    <property type="entry name" value="TPR-like"/>
    <property type="match status" value="1"/>
</dbReference>
<protein>
    <recommendedName>
        <fullName evidence="3">Tetratricopeptide repeat protein</fullName>
    </recommendedName>
</protein>
<evidence type="ECO:0000313" key="1">
    <source>
        <dbReference type="EMBL" id="MBU2739901.1"/>
    </source>
</evidence>